<evidence type="ECO:0000313" key="2">
    <source>
        <dbReference type="Proteomes" id="UP000297700"/>
    </source>
</evidence>
<dbReference type="EMBL" id="SPQS01000016">
    <property type="protein sequence ID" value="TFV71697.1"/>
    <property type="molecule type" value="Genomic_DNA"/>
</dbReference>
<reference evidence="1 2" key="1">
    <citation type="submission" date="2019-03" db="EMBL/GenBank/DDBJ databases">
        <title>Bradyrhizobium strains diversity.</title>
        <authorList>
            <person name="Urquiaga M.C.O."/>
            <person name="Hungria M."/>
            <person name="Delamuta J.R.M."/>
            <person name="Klepa M.S."/>
        </authorList>
    </citation>
    <scope>NUCLEOTIDE SEQUENCE [LARGE SCALE GENOMIC DNA]</scope>
    <source>
        <strain evidence="1 2">CNPSo 3426</strain>
    </source>
</reference>
<dbReference type="RefSeq" id="WP_135165976.1">
    <property type="nucleotide sequence ID" value="NZ_SPQS01000016.1"/>
</dbReference>
<evidence type="ECO:0000313" key="1">
    <source>
        <dbReference type="EMBL" id="TFV71697.1"/>
    </source>
</evidence>
<protein>
    <submittedName>
        <fullName evidence="1">Uncharacterized protein</fullName>
    </submittedName>
</protein>
<dbReference type="Proteomes" id="UP000297700">
    <property type="component" value="Unassembled WGS sequence"/>
</dbReference>
<comment type="caution">
    <text evidence="1">The sequence shown here is derived from an EMBL/GenBank/DDBJ whole genome shotgun (WGS) entry which is preliminary data.</text>
</comment>
<proteinExistence type="predicted"/>
<dbReference type="AlphaFoldDB" id="A0A4Y9NWE9"/>
<sequence>MLRSAAFAALTGFVCCFYLVCHRLRGVRGARTMLHLPQSETGVRASPRSDEEFAKAFRSLEGDLCDCAMMAKIAAGMISEADRGQFPDELIFAVMHASNMIEDLKKSYYESYGSSGNIGVAA</sequence>
<accession>A0A4Y9NWE9</accession>
<gene>
    <name evidence="1" type="ORF">E4K64_25555</name>
</gene>
<name>A0A4Y9NWE9_9BRAD</name>
<organism evidence="1 2">
    <name type="scientific">Bradyrhizobium frederickii</name>
    <dbReference type="NCBI Taxonomy" id="2560054"/>
    <lineage>
        <taxon>Bacteria</taxon>
        <taxon>Pseudomonadati</taxon>
        <taxon>Pseudomonadota</taxon>
        <taxon>Alphaproteobacteria</taxon>
        <taxon>Hyphomicrobiales</taxon>
        <taxon>Nitrobacteraceae</taxon>
        <taxon>Bradyrhizobium</taxon>
    </lineage>
</organism>